<name>A0ABR8SW31_9BACL</name>
<evidence type="ECO:0000313" key="1">
    <source>
        <dbReference type="EMBL" id="MBD7967716.1"/>
    </source>
</evidence>
<sequence length="76" mass="9146">MNLDLQQLRNICLFFQQLEERMKADCYHNIAVHARRQFLKYNDRLELLKYENQIQEANFERVKVNNVVPFSGMVAV</sequence>
<comment type="caution">
    <text evidence="1">The sequence shown here is derived from an EMBL/GenBank/DDBJ whole genome shotgun (WGS) entry which is preliminary data.</text>
</comment>
<proteinExistence type="predicted"/>
<protein>
    <submittedName>
        <fullName evidence="1">Uncharacterized protein</fullName>
    </submittedName>
</protein>
<dbReference type="RefSeq" id="WP_191798957.1">
    <property type="nucleotide sequence ID" value="NZ_JACSQL010000002.1"/>
</dbReference>
<dbReference type="EMBL" id="JACSQL010000002">
    <property type="protein sequence ID" value="MBD7967716.1"/>
    <property type="molecule type" value="Genomic_DNA"/>
</dbReference>
<dbReference type="Proteomes" id="UP000608071">
    <property type="component" value="Unassembled WGS sequence"/>
</dbReference>
<accession>A0ABR8SW31</accession>
<keyword evidence="2" id="KW-1185">Reference proteome</keyword>
<evidence type="ECO:0000313" key="2">
    <source>
        <dbReference type="Proteomes" id="UP000608071"/>
    </source>
</evidence>
<reference evidence="1 2" key="1">
    <citation type="submission" date="2020-08" db="EMBL/GenBank/DDBJ databases">
        <title>A Genomic Blueprint of the Chicken Gut Microbiome.</title>
        <authorList>
            <person name="Gilroy R."/>
            <person name="Ravi A."/>
            <person name="Getino M."/>
            <person name="Pursley I."/>
            <person name="Horton D.L."/>
            <person name="Alikhan N.-F."/>
            <person name="Baker D."/>
            <person name="Gharbi K."/>
            <person name="Hall N."/>
            <person name="Watson M."/>
            <person name="Adriaenssens E.M."/>
            <person name="Foster-Nyarko E."/>
            <person name="Jarju S."/>
            <person name="Secka A."/>
            <person name="Antonio M."/>
            <person name="Oren A."/>
            <person name="Chaudhuri R."/>
            <person name="La Ragione R.M."/>
            <person name="Hildebrand F."/>
            <person name="Pallen M.J."/>
        </authorList>
    </citation>
    <scope>NUCLEOTIDE SEQUENCE [LARGE SCALE GENOMIC DNA]</scope>
    <source>
        <strain evidence="1 2">Sa2BVA9</strain>
    </source>
</reference>
<organism evidence="1 2">
    <name type="scientific">Paenibacillus gallinarum</name>
    <dbReference type="NCBI Taxonomy" id="2762232"/>
    <lineage>
        <taxon>Bacteria</taxon>
        <taxon>Bacillati</taxon>
        <taxon>Bacillota</taxon>
        <taxon>Bacilli</taxon>
        <taxon>Bacillales</taxon>
        <taxon>Paenibacillaceae</taxon>
        <taxon>Paenibacillus</taxon>
    </lineage>
</organism>
<gene>
    <name evidence="1" type="ORF">H9647_06560</name>
</gene>